<evidence type="ECO:0000256" key="6">
    <source>
        <dbReference type="ARBA" id="ARBA00020357"/>
    </source>
</evidence>
<feature type="transmembrane region" description="Helical" evidence="20">
    <location>
        <begin position="50"/>
        <end position="68"/>
    </location>
</feature>
<keyword evidence="7 18" id="KW-0728">SH3 domain</keyword>
<dbReference type="InterPro" id="IPR007131">
    <property type="entry name" value="SHD1"/>
</dbReference>
<feature type="transmembrane region" description="Helical" evidence="20">
    <location>
        <begin position="408"/>
        <end position="429"/>
    </location>
</feature>
<evidence type="ECO:0000256" key="14">
    <source>
        <dbReference type="ARBA" id="ARBA00022989"/>
    </source>
</evidence>
<feature type="transmembrane region" description="Helical" evidence="20">
    <location>
        <begin position="88"/>
        <end position="110"/>
    </location>
</feature>
<dbReference type="InterPro" id="IPR036028">
    <property type="entry name" value="SH3-like_dom_sf"/>
</dbReference>
<evidence type="ECO:0000256" key="15">
    <source>
        <dbReference type="ARBA" id="ARBA00023136"/>
    </source>
</evidence>
<sequence length="1576" mass="171804">MTKSSISSQVSAEEVRDDEHDAIIEPDARERDRLEEEWEDSLRLKVDLRLCSIAGILCSLNLLDSGVISSASVTSMLSDLELNVGNRYSVSIFIFTIASIAFQLPSTIAVRTFGPRIWFAFITFCFGIITMCTAFVQTWRQMIAMRILLGIAMSGIYPGLTVLLSAWYTRKEQQLRFAYMQSGEVIVLATGGIVNFGLNQLNGKGGLKGWQWMFIVQGSITAFIGIVTYWWMVDFPEKSDQSFHFLSKYESKIASDRIQNDRGDVKPDPFAWSKVFVHAKDPKIYGFCVLYFLQNLVSTSLSYFLPIILQGGMGFSTNKSILLSAPPYYYAVIPAILSSLVGDKYQLRGPIIAFNCITLIIGFCMLGFTDQVTVRYIGTYLATGAYVANWAAMATYQANNIVGQWKRVFSAAAVTAFNGAGGIAGSFIVRQQESPRYMTAIWVRRTSRRHNGSFLGIYRAIYDYVPQSDNEIALTEGDVLMVLEKSSDDDWWKAKKKGREEDEEEPEGLIPNNYIEELAPVSQAKALYDYDRQTDEELSFKEDAVLDVYDITDPDWTLVGEGASYGFAPANYIELTKGVAAPAAAEAASPALPSRPSIPAAPDSDDDQPPTPDSPPRVSPAAALAGIIQKKSEQTAVPRSTISPPPNVTAPARQRRVQFTPEESDEDAPAPRLPQRPPSEQISPPPTQYAHARSPSPERRSPPPRQQFVNFNDHDDEQPATPTSGGGYHLYNIYEYITQPGKNKKMPMTLGINVPKGLVMIAPEKSRDGPQQEWTAEKMEYYSQEGKHIFMELKQPSKSVDFHCGAKDTASEIMLALGELAGMAKGAGLREVLAAGSGNSNVQKKGVMLFDFMAQGDDEVTVGLGDEIVVLDDSASDEWWKVRRLKNGKEGVVPANYVEITATVPISAPAAQIARTGTNAGRSRVEQNRREEEELARQASRRSRPESEARNDQRSSKRETSAPDKTSSSKSSSKPNPARVRTWTDRSGSFKVEAEFILMKGGKIHLHKVNGVKIAVPVTKMSVEDLEYVERATGESLDDDKPLSDLKRRSLQRARETGQAPRSPLGISVDKKPDYDWFDFFLKCGVNPQICERYAQAFHKDQMGEENLPDITPALLRTLGLKEGDILRVTKHLETKFGSKTAEDGGEEGGPGGLFSGPGGALRNNTRKGRPAPPVQTSDTIDAKAFEQKSDGTAKKPTDGTSTPLASAPKPDKQVEGFEDNAWDVKPSRSASASAPAPATSPTPAQQAAAPAPKLTGSMNDLSLLDMPALKPELIAQPTPPAPAPQPAQAPPQQAPAPVQAQPTGATPSLFDQVAAIKALTQPHNLAPPRMRPQAPQQQGAGGMIAPPPQRSSSAPQNPHQQSAFGPPAPLQPQLTGYNPNMQAQGPQGMQPQMTGMPQQNGFGYQQNGYNSMSPPPQMPQQTGFPGGFQQPMQTGFQQPMQTGFQQPMQTGFQPSFQQNGSPFADPARPPFQPMQSQPTGYNSFQPSPLNPQATGINRFLPPAIQAQPTGFGQTPPPMPPMPPMPSMPTAQPLVPQKTGPAPPIRFGVQAAKKLTPQPTGKASLANATPQNPFGF</sequence>
<comment type="subcellular location">
    <subcellularLocation>
        <location evidence="4">Cell membrane</location>
        <topology evidence="4">Peripheral membrane protein</topology>
        <orientation evidence="4">Cytoplasmic side</orientation>
    </subcellularLocation>
    <subcellularLocation>
        <location evidence="2">Cytoplasm</location>
        <location evidence="2">Cytoskeleton</location>
        <location evidence="2">Actin patch</location>
    </subcellularLocation>
    <subcellularLocation>
        <location evidence="1">Endosome membrane</location>
        <topology evidence="1">Peripheral membrane protein</topology>
        <orientation evidence="1">Cytoplasmic side</orientation>
    </subcellularLocation>
    <subcellularLocation>
        <location evidence="3">Membrane</location>
        <topology evidence="3">Multi-pass membrane protein</topology>
    </subcellularLocation>
</comment>
<evidence type="ECO:0000256" key="11">
    <source>
        <dbReference type="ARBA" id="ARBA00022692"/>
    </source>
</evidence>
<feature type="compositionally biased region" description="Pro residues" evidence="19">
    <location>
        <begin position="671"/>
        <end position="687"/>
    </location>
</feature>
<feature type="transmembrane region" description="Helical" evidence="20">
    <location>
        <begin position="143"/>
        <end position="165"/>
    </location>
</feature>
<dbReference type="Gene3D" id="2.30.30.40">
    <property type="entry name" value="SH3 Domains"/>
    <property type="match status" value="3"/>
</dbReference>
<dbReference type="PANTHER" id="PTHR43791:SF58">
    <property type="entry name" value="TRANSPORTER, PUTATIVE (AFU_ORTHOLOGUE AFUA_8G04470)-RELATED"/>
    <property type="match status" value="1"/>
</dbReference>
<dbReference type="KEGG" id="pno:SNOG_15217"/>
<dbReference type="CDD" id="cd11775">
    <property type="entry name" value="SH3_Sla1p_3"/>
    <property type="match status" value="1"/>
</dbReference>
<dbReference type="Proteomes" id="UP000001055">
    <property type="component" value="Unassembled WGS sequence"/>
</dbReference>
<dbReference type="InterPro" id="IPR001452">
    <property type="entry name" value="SH3_domain"/>
</dbReference>
<dbReference type="GO" id="GO:0006897">
    <property type="term" value="P:endocytosis"/>
    <property type="evidence" value="ECO:0007669"/>
    <property type="project" value="UniProtKB-KW"/>
</dbReference>
<feature type="compositionally biased region" description="Low complexity" evidence="19">
    <location>
        <begin position="1380"/>
        <end position="1413"/>
    </location>
</feature>
<dbReference type="PROSITE" id="PS50850">
    <property type="entry name" value="MFS"/>
    <property type="match status" value="1"/>
</dbReference>
<evidence type="ECO:0000256" key="2">
    <source>
        <dbReference type="ARBA" id="ARBA00004134"/>
    </source>
</evidence>
<dbReference type="GO" id="GO:0042802">
    <property type="term" value="F:identical protein binding"/>
    <property type="evidence" value="ECO:0007669"/>
    <property type="project" value="InterPro"/>
</dbReference>
<evidence type="ECO:0000256" key="13">
    <source>
        <dbReference type="ARBA" id="ARBA00022753"/>
    </source>
</evidence>
<evidence type="ECO:0000256" key="7">
    <source>
        <dbReference type="ARBA" id="ARBA00022443"/>
    </source>
</evidence>
<evidence type="ECO:0000256" key="9">
    <source>
        <dbReference type="ARBA" id="ARBA00022490"/>
    </source>
</evidence>
<dbReference type="Gene3D" id="1.20.1250.20">
    <property type="entry name" value="MFS general substrate transporter like domains"/>
    <property type="match status" value="2"/>
</dbReference>
<feature type="domain" description="Major facilitator superfamily (MFS) profile" evidence="22">
    <location>
        <begin position="50"/>
        <end position="471"/>
    </location>
</feature>
<dbReference type="SUPFAM" id="SSF103473">
    <property type="entry name" value="MFS general substrate transporter"/>
    <property type="match status" value="1"/>
</dbReference>
<feature type="compositionally biased region" description="Low complexity" evidence="19">
    <location>
        <begin position="587"/>
        <end position="602"/>
    </location>
</feature>
<feature type="domain" description="SH3" evidence="21">
    <location>
        <begin position="521"/>
        <end position="578"/>
    </location>
</feature>
<dbReference type="VEuPathDB" id="FungiDB:JI435_114780"/>
<feature type="compositionally biased region" description="Low complexity" evidence="19">
    <location>
        <begin position="1228"/>
        <end position="1253"/>
    </location>
</feature>
<dbReference type="SUPFAM" id="SSF50044">
    <property type="entry name" value="SH3-domain"/>
    <property type="match status" value="3"/>
</dbReference>
<keyword evidence="10" id="KW-0254">Endocytosis</keyword>
<dbReference type="CDD" id="cd11773">
    <property type="entry name" value="SH3_Sla1p_1"/>
    <property type="match status" value="1"/>
</dbReference>
<evidence type="ECO:0000256" key="18">
    <source>
        <dbReference type="PROSITE-ProRule" id="PRU00192"/>
    </source>
</evidence>
<dbReference type="SMART" id="SM00326">
    <property type="entry name" value="SH3"/>
    <property type="match status" value="3"/>
</dbReference>
<feature type="compositionally biased region" description="Basic and acidic residues" evidence="19">
    <location>
        <begin position="1181"/>
        <end position="1198"/>
    </location>
</feature>
<protein>
    <recommendedName>
        <fullName evidence="6">Actin cytoskeleton-regulatory complex protein SLA1</fullName>
    </recommendedName>
</protein>
<feature type="transmembrane region" description="Helical" evidence="20">
    <location>
        <begin position="321"/>
        <end position="342"/>
    </location>
</feature>
<evidence type="ECO:0000256" key="12">
    <source>
        <dbReference type="ARBA" id="ARBA00022737"/>
    </source>
</evidence>
<feature type="domain" description="SH3" evidence="21">
    <location>
        <begin position="841"/>
        <end position="903"/>
    </location>
</feature>
<feature type="compositionally biased region" description="Polar residues" evidence="19">
    <location>
        <begin position="1"/>
        <end position="11"/>
    </location>
</feature>
<keyword evidence="17" id="KW-0206">Cytoskeleton</keyword>
<feature type="transmembrane region" description="Helical" evidence="20">
    <location>
        <begin position="284"/>
        <end position="309"/>
    </location>
</feature>
<feature type="compositionally biased region" description="Pro residues" evidence="19">
    <location>
        <begin position="609"/>
        <end position="618"/>
    </location>
</feature>
<evidence type="ECO:0000256" key="4">
    <source>
        <dbReference type="ARBA" id="ARBA00004413"/>
    </source>
</evidence>
<evidence type="ECO:0000256" key="16">
    <source>
        <dbReference type="ARBA" id="ARBA00023203"/>
    </source>
</evidence>
<feature type="compositionally biased region" description="Pro residues" evidence="19">
    <location>
        <begin position="1278"/>
        <end position="1295"/>
    </location>
</feature>
<evidence type="ECO:0000256" key="17">
    <source>
        <dbReference type="ARBA" id="ARBA00023212"/>
    </source>
</evidence>
<dbReference type="STRING" id="321614.Q0TZ89"/>
<dbReference type="Pfam" id="PF03983">
    <property type="entry name" value="SHD1"/>
    <property type="match status" value="1"/>
</dbReference>
<dbReference type="InterPro" id="IPR035821">
    <property type="entry name" value="Sla1_SH3_3"/>
</dbReference>
<feature type="compositionally biased region" description="Basic and acidic residues" evidence="19">
    <location>
        <begin position="943"/>
        <end position="962"/>
    </location>
</feature>
<dbReference type="RefSeq" id="XP_001805375.1">
    <property type="nucleotide sequence ID" value="XM_001805323.1"/>
</dbReference>
<feature type="region of interest" description="Disordered" evidence="19">
    <location>
        <begin position="587"/>
        <end position="726"/>
    </location>
</feature>
<dbReference type="InterPro" id="IPR011701">
    <property type="entry name" value="MFS"/>
</dbReference>
<feature type="compositionally biased region" description="Basic and acidic residues" evidence="19">
    <location>
        <begin position="923"/>
        <end position="936"/>
    </location>
</feature>
<dbReference type="GO" id="GO:0010008">
    <property type="term" value="C:endosome membrane"/>
    <property type="evidence" value="ECO:0007669"/>
    <property type="project" value="UniProtKB-SubCell"/>
</dbReference>
<dbReference type="InterPro" id="IPR013761">
    <property type="entry name" value="SAM/pointed_sf"/>
</dbReference>
<dbReference type="Gene3D" id="2.30.30.700">
    <property type="entry name" value="SLA1 homology domain 1"/>
    <property type="match status" value="1"/>
</dbReference>
<evidence type="ECO:0000313" key="24">
    <source>
        <dbReference type="Proteomes" id="UP000001055"/>
    </source>
</evidence>
<dbReference type="PRINTS" id="PR00452">
    <property type="entry name" value="SH3DOMAIN"/>
</dbReference>
<dbReference type="HOGENOM" id="CLU_003674_1_0_1"/>
<dbReference type="GO" id="GO:0030674">
    <property type="term" value="F:protein-macromolecule adaptor activity"/>
    <property type="evidence" value="ECO:0007669"/>
    <property type="project" value="InterPro"/>
</dbReference>
<dbReference type="VEuPathDB" id="FungiDB:JI435_152170"/>
<evidence type="ECO:0000259" key="22">
    <source>
        <dbReference type="PROSITE" id="PS50850"/>
    </source>
</evidence>
<feature type="region of interest" description="Disordered" evidence="19">
    <location>
        <begin position="1138"/>
        <end position="1576"/>
    </location>
</feature>
<feature type="transmembrane region" description="Helical" evidence="20">
    <location>
        <begin position="117"/>
        <end position="137"/>
    </location>
</feature>
<dbReference type="CDD" id="cd11774">
    <property type="entry name" value="SH3_Sla1p_2"/>
    <property type="match status" value="1"/>
</dbReference>
<feature type="transmembrane region" description="Helical" evidence="20">
    <location>
        <begin position="210"/>
        <end position="232"/>
    </location>
</feature>
<evidence type="ECO:0000313" key="23">
    <source>
        <dbReference type="EMBL" id="EAT77442.2"/>
    </source>
</evidence>
<feature type="compositionally biased region" description="Low complexity" evidence="19">
    <location>
        <begin position="1327"/>
        <end position="1339"/>
    </location>
</feature>
<dbReference type="GO" id="GO:0003779">
    <property type="term" value="F:actin binding"/>
    <property type="evidence" value="ECO:0007669"/>
    <property type="project" value="UniProtKB-KW"/>
</dbReference>
<dbReference type="Gene3D" id="1.10.150.50">
    <property type="entry name" value="Transcription Factor, Ets-1"/>
    <property type="match status" value="1"/>
</dbReference>
<keyword evidence="14 20" id="KW-1133">Transmembrane helix</keyword>
<feature type="transmembrane region" description="Helical" evidence="20">
    <location>
        <begin position="349"/>
        <end position="368"/>
    </location>
</feature>
<keyword evidence="15 20" id="KW-0472">Membrane</keyword>
<dbReference type="InterPro" id="IPR020846">
    <property type="entry name" value="MFS_dom"/>
</dbReference>
<feature type="transmembrane region" description="Helical" evidence="20">
    <location>
        <begin position="374"/>
        <end position="396"/>
    </location>
</feature>
<evidence type="ECO:0000256" key="19">
    <source>
        <dbReference type="SAM" id="MobiDB-lite"/>
    </source>
</evidence>
<evidence type="ECO:0000259" key="21">
    <source>
        <dbReference type="PROSITE" id="PS50002"/>
    </source>
</evidence>
<feature type="compositionally biased region" description="Polar residues" evidence="19">
    <location>
        <begin position="1474"/>
        <end position="1496"/>
    </location>
</feature>
<dbReference type="InParanoid" id="Q0TZ89"/>
<dbReference type="EMBL" id="CH445360">
    <property type="protein sequence ID" value="EAT77442.2"/>
    <property type="molecule type" value="Genomic_DNA"/>
</dbReference>
<feature type="region of interest" description="Disordered" evidence="19">
    <location>
        <begin position="913"/>
        <end position="984"/>
    </location>
</feature>
<dbReference type="eggNOG" id="KOG2533">
    <property type="taxonomic scope" value="Eukaryota"/>
</dbReference>
<feature type="transmembrane region" description="Helical" evidence="20">
    <location>
        <begin position="177"/>
        <end position="198"/>
    </location>
</feature>
<dbReference type="Pfam" id="PF00018">
    <property type="entry name" value="SH3_1"/>
    <property type="match status" value="3"/>
</dbReference>
<keyword evidence="16" id="KW-0009">Actin-binding</keyword>
<feature type="compositionally biased region" description="Gly residues" evidence="19">
    <location>
        <begin position="1148"/>
        <end position="1160"/>
    </location>
</feature>
<proteinExistence type="inferred from homology"/>
<evidence type="ECO:0000256" key="10">
    <source>
        <dbReference type="ARBA" id="ARBA00022583"/>
    </source>
</evidence>
<dbReference type="PANTHER" id="PTHR43791">
    <property type="entry name" value="PERMEASE-RELATED"/>
    <property type="match status" value="1"/>
</dbReference>
<dbReference type="GO" id="GO:0005886">
    <property type="term" value="C:plasma membrane"/>
    <property type="evidence" value="ECO:0007669"/>
    <property type="project" value="UniProtKB-SubCell"/>
</dbReference>
<accession>Q0TZ89</accession>
<dbReference type="GO" id="GO:0043130">
    <property type="term" value="F:ubiquitin binding"/>
    <property type="evidence" value="ECO:0007669"/>
    <property type="project" value="InterPro"/>
</dbReference>
<dbReference type="FunFam" id="2.30.30.700:FF:000001">
    <property type="entry name" value="Actin cytoskeleton-regulatory complex protein SLA1"/>
    <property type="match status" value="1"/>
</dbReference>
<feature type="region of interest" description="Disordered" evidence="19">
    <location>
        <begin position="1"/>
        <end position="21"/>
    </location>
</feature>
<evidence type="ECO:0000256" key="20">
    <source>
        <dbReference type="SAM" id="Phobius"/>
    </source>
</evidence>
<gene>
    <name evidence="23" type="ORF">SNOG_15217</name>
</gene>
<dbReference type="PROSITE" id="PS50002">
    <property type="entry name" value="SH3"/>
    <property type="match status" value="3"/>
</dbReference>
<reference evidence="24" key="1">
    <citation type="journal article" date="2007" name="Plant Cell">
        <title>Dothideomycete-plant interactions illuminated by genome sequencing and EST analysis of the wheat pathogen Stagonospora nodorum.</title>
        <authorList>
            <person name="Hane J.K."/>
            <person name="Lowe R.G."/>
            <person name="Solomon P.S."/>
            <person name="Tan K.C."/>
            <person name="Schoch C.L."/>
            <person name="Spatafora J.W."/>
            <person name="Crous P.W."/>
            <person name="Kodira C."/>
            <person name="Birren B.W."/>
            <person name="Galagan J.E."/>
            <person name="Torriani S.F."/>
            <person name="McDonald B.A."/>
            <person name="Oliver R.P."/>
        </authorList>
    </citation>
    <scope>NUCLEOTIDE SEQUENCE [LARGE SCALE GENOMIC DNA]</scope>
    <source>
        <strain evidence="24">SN15 / ATCC MYA-4574 / FGSC 10173</strain>
    </source>
</reference>
<keyword evidence="11 20" id="KW-0812">Transmembrane</keyword>
<name>Q0TZ89_PHANO</name>
<feature type="compositionally biased region" description="Pro residues" evidence="19">
    <location>
        <begin position="1515"/>
        <end position="1527"/>
    </location>
</feature>
<organism evidence="23 24">
    <name type="scientific">Phaeosphaeria nodorum (strain SN15 / ATCC MYA-4574 / FGSC 10173)</name>
    <name type="common">Glume blotch fungus</name>
    <name type="synonym">Parastagonospora nodorum</name>
    <dbReference type="NCBI Taxonomy" id="321614"/>
    <lineage>
        <taxon>Eukaryota</taxon>
        <taxon>Fungi</taxon>
        <taxon>Dikarya</taxon>
        <taxon>Ascomycota</taxon>
        <taxon>Pezizomycotina</taxon>
        <taxon>Dothideomycetes</taxon>
        <taxon>Pleosporomycetidae</taxon>
        <taxon>Pleosporales</taxon>
        <taxon>Pleosporineae</taxon>
        <taxon>Phaeosphaeriaceae</taxon>
        <taxon>Parastagonospora</taxon>
    </lineage>
</organism>
<keyword evidence="9" id="KW-0963">Cytoplasm</keyword>
<dbReference type="GO" id="GO:0016020">
    <property type="term" value="C:membrane"/>
    <property type="evidence" value="ECO:0000318"/>
    <property type="project" value="GO_Central"/>
</dbReference>
<dbReference type="Pfam" id="PF07690">
    <property type="entry name" value="MFS_1"/>
    <property type="match status" value="1"/>
</dbReference>
<evidence type="ECO:0000256" key="8">
    <source>
        <dbReference type="ARBA" id="ARBA00022448"/>
    </source>
</evidence>
<keyword evidence="12" id="KW-0677">Repeat</keyword>
<keyword evidence="8" id="KW-0813">Transport</keyword>
<feature type="compositionally biased region" description="Polar residues" evidence="19">
    <location>
        <begin position="1557"/>
        <end position="1576"/>
    </location>
</feature>
<comment type="similarity">
    <text evidence="5">Belongs to the SLA1 family.</text>
</comment>
<dbReference type="GO" id="GO:0022857">
    <property type="term" value="F:transmembrane transporter activity"/>
    <property type="evidence" value="ECO:0000318"/>
    <property type="project" value="GO_Central"/>
</dbReference>
<evidence type="ECO:0000256" key="3">
    <source>
        <dbReference type="ARBA" id="ARBA00004141"/>
    </source>
</evidence>
<dbReference type="InterPro" id="IPR056996">
    <property type="entry name" value="PH_SLA1"/>
</dbReference>
<evidence type="ECO:0000256" key="5">
    <source>
        <dbReference type="ARBA" id="ARBA00007948"/>
    </source>
</evidence>
<feature type="domain" description="SH3" evidence="21">
    <location>
        <begin position="453"/>
        <end position="520"/>
    </location>
</feature>
<dbReference type="Pfam" id="PF24081">
    <property type="entry name" value="PH_SLA1"/>
    <property type="match status" value="1"/>
</dbReference>
<feature type="compositionally biased region" description="Low complexity" evidence="19">
    <location>
        <begin position="1296"/>
        <end position="1308"/>
    </location>
</feature>
<dbReference type="GO" id="GO:0030479">
    <property type="term" value="C:actin cortical patch"/>
    <property type="evidence" value="ECO:0007669"/>
    <property type="project" value="UniProtKB-SubCell"/>
</dbReference>
<evidence type="ECO:0000256" key="1">
    <source>
        <dbReference type="ARBA" id="ARBA00004125"/>
    </source>
</evidence>
<dbReference type="FunFam" id="2.30.30.40:FF:000256">
    <property type="entry name" value="Actin cytoskeleton-regulatory complex protein SLA1"/>
    <property type="match status" value="1"/>
</dbReference>
<keyword evidence="13" id="KW-0967">Endosome</keyword>
<dbReference type="InterPro" id="IPR035800">
    <property type="entry name" value="Sla1_SH3_1"/>
</dbReference>
<feature type="compositionally biased region" description="Low complexity" evidence="19">
    <location>
        <begin position="1420"/>
        <end position="1455"/>
    </location>
</feature>
<dbReference type="InterPro" id="IPR036259">
    <property type="entry name" value="MFS_trans_sf"/>
</dbReference>
<dbReference type="GeneID" id="5982303"/>
<dbReference type="FunFam" id="1.20.1250.20:FF:001024">
    <property type="entry name" value="MFS general substrate transporter"/>
    <property type="match status" value="1"/>
</dbReference>